<protein>
    <submittedName>
        <fullName evidence="1">DUF3549 family protein</fullName>
    </submittedName>
</protein>
<name>A0ABY5GG92_9GAMM</name>
<accession>A0ABY5GG92</accession>
<dbReference type="InterPro" id="IPR021936">
    <property type="entry name" value="DUF3549"/>
</dbReference>
<dbReference type="Pfam" id="PF12069">
    <property type="entry name" value="DUF3549"/>
    <property type="match status" value="1"/>
</dbReference>
<dbReference type="RefSeq" id="WP_255389575.1">
    <property type="nucleotide sequence ID" value="NZ_CP101508.1"/>
</dbReference>
<organism evidence="1 2">
    <name type="scientific">Photobacterium atrarenae</name>
    <dbReference type="NCBI Taxonomy" id="865757"/>
    <lineage>
        <taxon>Bacteria</taxon>
        <taxon>Pseudomonadati</taxon>
        <taxon>Pseudomonadota</taxon>
        <taxon>Gammaproteobacteria</taxon>
        <taxon>Vibrionales</taxon>
        <taxon>Vibrionaceae</taxon>
        <taxon>Photobacterium</taxon>
    </lineage>
</organism>
<proteinExistence type="predicted"/>
<evidence type="ECO:0000313" key="1">
    <source>
        <dbReference type="EMBL" id="UTV28264.1"/>
    </source>
</evidence>
<evidence type="ECO:0000313" key="2">
    <source>
        <dbReference type="Proteomes" id="UP001057998"/>
    </source>
</evidence>
<keyword evidence="2" id="KW-1185">Reference proteome</keyword>
<sequence length="349" mass="39415">MSMDKFHTLTQLLDNAGCQYKIFDLGRRVSEIDIDHFKAVEDNRQPYPWPLQQHAHLSISFWQENNPPWIWFLRLPLDERGLLKQAAVGDFIKYVIEAMGATLNSTPTEEEQEKLAANPYTFKPKDDKMAIFHAHLRHQLALPASQYYEHAQHYLTGDLGWAQWQGVGLQGLADVCARMKQENNSTQLRKAVANLPMTPFYALLGCLEHCTLPDSLSQRLMERLQSESEQPEPDLFLIAALIRALSGAETTQLQHQLTRLLATPALCHPEILVAIAGRCWQGLTDPDIARTFLLRLAQAGDQTLFNQLFADLVMLPALRGMMLQILHGQADPALVEAIAQLQQHARGQA</sequence>
<dbReference type="EMBL" id="CP101508">
    <property type="protein sequence ID" value="UTV28264.1"/>
    <property type="molecule type" value="Genomic_DNA"/>
</dbReference>
<gene>
    <name evidence="1" type="ORF">NNL38_02965</name>
</gene>
<reference evidence="1" key="1">
    <citation type="submission" date="2022-07" db="EMBL/GenBank/DDBJ databases">
        <title>Genome sequencing of Photobacterium atrarenae GJH2-4.</title>
        <authorList>
            <person name="Park S.-J."/>
        </authorList>
    </citation>
    <scope>NUCLEOTIDE SEQUENCE</scope>
    <source>
        <strain evidence="1">GJH2-4</strain>
    </source>
</reference>
<dbReference type="Proteomes" id="UP001057998">
    <property type="component" value="Chromosome 1"/>
</dbReference>